<dbReference type="InterPro" id="IPR050866">
    <property type="entry name" value="CNG_cation_channel"/>
</dbReference>
<keyword evidence="1" id="KW-0406">Ion transport</keyword>
<feature type="transmembrane region" description="Helical" evidence="2">
    <location>
        <begin position="165"/>
        <end position="188"/>
    </location>
</feature>
<sequence length="230" mass="26137">MFLVSLAWNWNAWLIPVRWAFPYQAPDNIYYWLVTDYLCDLIYILDLTVFQPRLQFVCGGDIVVRDTESYCQSSNISSFFEFNERLEAILTKAYIYRLCSFLSGSKCVTDCKGTVEDQEPYQGCQIDRSSSSLSYIRCYFFAVKTLITIGGVPEPTSLFEIVFQLINYFVGVFAFSIMIGQVINLMCVHSMGEVGREMYIIKAGEVQVVGGPDDRTVFATLRAGSVFGEI</sequence>
<dbReference type="EMBL" id="JAHRIN010027124">
    <property type="protein sequence ID" value="MEQ2201120.1"/>
    <property type="molecule type" value="Genomic_DNA"/>
</dbReference>
<keyword evidence="2" id="KW-0472">Membrane</keyword>
<keyword evidence="2" id="KW-1133">Transmembrane helix</keyword>
<comment type="caution">
    <text evidence="5">The sequence shown here is derived from an EMBL/GenBank/DDBJ whole genome shotgun (WGS) entry which is preliminary data.</text>
</comment>
<feature type="non-terminal residue" evidence="5">
    <location>
        <position position="230"/>
    </location>
</feature>
<feature type="chain" id="PRO_5046277465" description="Cyclic nucleotide-binding domain-containing protein" evidence="3">
    <location>
        <begin position="21"/>
        <end position="230"/>
    </location>
</feature>
<dbReference type="PANTHER" id="PTHR45638">
    <property type="entry name" value="CYCLIC NUCLEOTIDE-GATED CATION CHANNEL SUBUNIT A"/>
    <property type="match status" value="1"/>
</dbReference>
<dbReference type="InterPro" id="IPR018490">
    <property type="entry name" value="cNMP-bd_dom_sf"/>
</dbReference>
<feature type="signal peptide" evidence="3">
    <location>
        <begin position="1"/>
        <end position="20"/>
    </location>
</feature>
<protein>
    <recommendedName>
        <fullName evidence="4">Cyclic nucleotide-binding domain-containing protein</fullName>
    </recommendedName>
</protein>
<keyword evidence="6" id="KW-1185">Reference proteome</keyword>
<accession>A0ABV0QZ42</accession>
<reference evidence="5 6" key="1">
    <citation type="submission" date="2021-06" db="EMBL/GenBank/DDBJ databases">
        <authorList>
            <person name="Palmer J.M."/>
        </authorList>
    </citation>
    <scope>NUCLEOTIDE SEQUENCE [LARGE SCALE GENOMIC DNA]</scope>
    <source>
        <strain evidence="5 6">XC_2019</strain>
        <tissue evidence="5">Muscle</tissue>
    </source>
</reference>
<evidence type="ECO:0000256" key="1">
    <source>
        <dbReference type="ARBA" id="ARBA00023286"/>
    </source>
</evidence>
<evidence type="ECO:0000313" key="6">
    <source>
        <dbReference type="Proteomes" id="UP001434883"/>
    </source>
</evidence>
<name>A0ABV0QZ42_9TELE</name>
<dbReference type="PROSITE" id="PS50042">
    <property type="entry name" value="CNMP_BINDING_3"/>
    <property type="match status" value="1"/>
</dbReference>
<keyword evidence="1" id="KW-1071">Ligand-gated ion channel</keyword>
<feature type="domain" description="Cyclic nucleotide-binding" evidence="4">
    <location>
        <begin position="192"/>
        <end position="230"/>
    </location>
</feature>
<keyword evidence="2" id="KW-0812">Transmembrane</keyword>
<dbReference type="Gene3D" id="2.60.120.10">
    <property type="entry name" value="Jelly Rolls"/>
    <property type="match status" value="1"/>
</dbReference>
<evidence type="ECO:0000256" key="2">
    <source>
        <dbReference type="SAM" id="Phobius"/>
    </source>
</evidence>
<evidence type="ECO:0000259" key="4">
    <source>
        <dbReference type="PROSITE" id="PS50042"/>
    </source>
</evidence>
<dbReference type="SUPFAM" id="SSF51206">
    <property type="entry name" value="cAMP-binding domain-like"/>
    <property type="match status" value="1"/>
</dbReference>
<keyword evidence="1" id="KW-0407">Ion channel</keyword>
<gene>
    <name evidence="5" type="ORF">XENOCAPTIV_007922</name>
</gene>
<keyword evidence="3" id="KW-0732">Signal</keyword>
<proteinExistence type="predicted"/>
<dbReference type="InterPro" id="IPR014710">
    <property type="entry name" value="RmlC-like_jellyroll"/>
</dbReference>
<dbReference type="SUPFAM" id="SSF81324">
    <property type="entry name" value="Voltage-gated potassium channels"/>
    <property type="match status" value="1"/>
</dbReference>
<keyword evidence="1" id="KW-0813">Transport</keyword>
<dbReference type="Proteomes" id="UP001434883">
    <property type="component" value="Unassembled WGS sequence"/>
</dbReference>
<dbReference type="PANTHER" id="PTHR45638:SF16">
    <property type="entry name" value="CYCLIC NUCLEOTIDE-GATED CATION CHANNEL BETA-1"/>
    <property type="match status" value="1"/>
</dbReference>
<evidence type="ECO:0000313" key="5">
    <source>
        <dbReference type="EMBL" id="MEQ2201120.1"/>
    </source>
</evidence>
<organism evidence="5 6">
    <name type="scientific">Xenoophorus captivus</name>
    <dbReference type="NCBI Taxonomy" id="1517983"/>
    <lineage>
        <taxon>Eukaryota</taxon>
        <taxon>Metazoa</taxon>
        <taxon>Chordata</taxon>
        <taxon>Craniata</taxon>
        <taxon>Vertebrata</taxon>
        <taxon>Euteleostomi</taxon>
        <taxon>Actinopterygii</taxon>
        <taxon>Neopterygii</taxon>
        <taxon>Teleostei</taxon>
        <taxon>Neoteleostei</taxon>
        <taxon>Acanthomorphata</taxon>
        <taxon>Ovalentaria</taxon>
        <taxon>Atherinomorphae</taxon>
        <taxon>Cyprinodontiformes</taxon>
        <taxon>Goodeidae</taxon>
        <taxon>Xenoophorus</taxon>
    </lineage>
</organism>
<dbReference type="InterPro" id="IPR000595">
    <property type="entry name" value="cNMP-bd_dom"/>
</dbReference>
<evidence type="ECO:0000256" key="3">
    <source>
        <dbReference type="SAM" id="SignalP"/>
    </source>
</evidence>